<dbReference type="InterPro" id="IPR025422">
    <property type="entry name" value="TGA_domain"/>
</dbReference>
<feature type="region of interest" description="Disordered" evidence="6">
    <location>
        <begin position="20"/>
        <end position="42"/>
    </location>
</feature>
<dbReference type="GO" id="GO:0043565">
    <property type="term" value="F:sequence-specific DNA binding"/>
    <property type="evidence" value="ECO:0007669"/>
    <property type="project" value="InterPro"/>
</dbReference>
<dbReference type="PANTHER" id="PTHR45693">
    <property type="entry name" value="TRANSCRIPTION FACTOR TGA9"/>
    <property type="match status" value="1"/>
</dbReference>
<feature type="region of interest" description="Disordered" evidence="6">
    <location>
        <begin position="64"/>
        <end position="98"/>
    </location>
</feature>
<evidence type="ECO:0000259" key="7">
    <source>
        <dbReference type="PROSITE" id="PS51806"/>
    </source>
</evidence>
<evidence type="ECO:0000313" key="8">
    <source>
        <dbReference type="EMBL" id="EFJ36117.1"/>
    </source>
</evidence>
<evidence type="ECO:0000256" key="6">
    <source>
        <dbReference type="SAM" id="MobiDB-lite"/>
    </source>
</evidence>
<evidence type="ECO:0000256" key="1">
    <source>
        <dbReference type="ARBA" id="ARBA00004123"/>
    </source>
</evidence>
<keyword evidence="5" id="KW-0539">Nucleus</keyword>
<dbReference type="Gramene" id="EFJ36117">
    <property type="protein sequence ID" value="EFJ36117"/>
    <property type="gene ID" value="SELMODRAFT_404596"/>
</dbReference>
<dbReference type="KEGG" id="smo:SELMODRAFT_404596"/>
<dbReference type="PROSITE" id="PS00036">
    <property type="entry name" value="BZIP_BASIC"/>
    <property type="match status" value="1"/>
</dbReference>
<organism evidence="9">
    <name type="scientific">Selaginella moellendorffii</name>
    <name type="common">Spikemoss</name>
    <dbReference type="NCBI Taxonomy" id="88036"/>
    <lineage>
        <taxon>Eukaryota</taxon>
        <taxon>Viridiplantae</taxon>
        <taxon>Streptophyta</taxon>
        <taxon>Embryophyta</taxon>
        <taxon>Tracheophyta</taxon>
        <taxon>Lycopodiopsida</taxon>
        <taxon>Selaginellales</taxon>
        <taxon>Selaginellaceae</taxon>
        <taxon>Selaginella</taxon>
    </lineage>
</organism>
<keyword evidence="9" id="KW-1185">Reference proteome</keyword>
<sequence length="779" mass="86173">MKLEIAEGIFPRLETTTTVRKRYQRPSNSPRSSKPTSASITSVNSTEIYYSRQKAASDRNLELDSNANTNWDNPCMADTSPLTDNSTDVEPSPKAGKSAIVSTVHDTNKNADTKTLRRLAQNREAARKSRLRKKGFYFGGSSSDQNGGNTNNTNAANSGALAFDMDYARWMEEHQRQVSELRSGLQAHMADNELRVLVDGFMSHYDELFRLKGVAAKADVFHLVSGMWKTPAERCFMWMGGFRPSELLKILIPQLEPLTEQQLLGICNLQQSSQQAEDALSQGMEALQQSLADTLAAGSLGNSPNVANYMGQMAMAMGKLGTLENFVRQDSNHETSRSGAPCDGGLLREAASSKFSMVGAAQGVKYLDRKEKFFAGSINKEIAKVFTIFRFCTVEPAIRCSLRLWIHIHNFTSRTGAVSVRKWPACKRTLSVHARHASKEYLLALGGGNGAVQFPRISKNAKNYALSSVLHGKVLSSLFLFPYSMYRGSSSKVHERIVHSQDIKHPRLFFRNVYEARDVLCAMKMISKQTSIGRHKVNVKSYRGWHPDGTMASLATIWMLQQAIDENKSHGVLHLDKTATMKICLLLGEEVICLMATSKCGWEEGGGLRSQRTAALLDLVSSLLSLEPSAVGTEVETLKSRGKIVSTVHDTNRNADSMTLRKLAKPRLVNDQNGGNNNNTNAGNWCLAFDMRDGWKNTKGKLASSEPACKHTFTLRRTFDSTARAQQLLGTCSRHSRPSQGWTLSRKGWKLDTLVAGLSRKLPQRSELHETNGHGDGKA</sequence>
<dbReference type="Proteomes" id="UP000001514">
    <property type="component" value="Unassembled WGS sequence"/>
</dbReference>
<dbReference type="GO" id="GO:0003700">
    <property type="term" value="F:DNA-binding transcription factor activity"/>
    <property type="evidence" value="ECO:0007669"/>
    <property type="project" value="InterPro"/>
</dbReference>
<keyword evidence="2" id="KW-0805">Transcription regulation</keyword>
<evidence type="ECO:0000256" key="5">
    <source>
        <dbReference type="ARBA" id="ARBA00023242"/>
    </source>
</evidence>
<proteinExistence type="predicted"/>
<gene>
    <name evidence="8" type="ORF">SELMODRAFT_404596</name>
</gene>
<feature type="compositionally biased region" description="Low complexity" evidence="6">
    <location>
        <begin position="139"/>
        <end position="155"/>
    </location>
</feature>
<dbReference type="Pfam" id="PF14144">
    <property type="entry name" value="DOG1"/>
    <property type="match status" value="1"/>
</dbReference>
<dbReference type="eggNOG" id="ENOG502QU32">
    <property type="taxonomic scope" value="Eukaryota"/>
</dbReference>
<dbReference type="GO" id="GO:0005634">
    <property type="term" value="C:nucleus"/>
    <property type="evidence" value="ECO:0007669"/>
    <property type="project" value="UniProtKB-SubCell"/>
</dbReference>
<protein>
    <recommendedName>
        <fullName evidence="7">DOG1 domain-containing protein</fullName>
    </recommendedName>
</protein>
<keyword evidence="4" id="KW-0804">Transcription</keyword>
<name>D8QVU3_SELML</name>
<feature type="domain" description="DOG1" evidence="7">
    <location>
        <begin position="160"/>
        <end position="376"/>
    </location>
</feature>
<dbReference type="PROSITE" id="PS51806">
    <property type="entry name" value="DOG1"/>
    <property type="match status" value="1"/>
</dbReference>
<evidence type="ECO:0000256" key="2">
    <source>
        <dbReference type="ARBA" id="ARBA00023015"/>
    </source>
</evidence>
<dbReference type="HOGENOM" id="CLU_359609_0_0_1"/>
<comment type="subcellular location">
    <subcellularLocation>
        <location evidence="1">Nucleus</location>
    </subcellularLocation>
</comment>
<feature type="region of interest" description="Disordered" evidence="6">
    <location>
        <begin position="135"/>
        <end position="155"/>
    </location>
</feature>
<accession>D8QVU3</accession>
<dbReference type="InterPro" id="IPR004827">
    <property type="entry name" value="bZIP"/>
</dbReference>
<reference evidence="8 9" key="1">
    <citation type="journal article" date="2011" name="Science">
        <title>The Selaginella genome identifies genetic changes associated with the evolution of vascular plants.</title>
        <authorList>
            <person name="Banks J.A."/>
            <person name="Nishiyama T."/>
            <person name="Hasebe M."/>
            <person name="Bowman J.L."/>
            <person name="Gribskov M."/>
            <person name="dePamphilis C."/>
            <person name="Albert V.A."/>
            <person name="Aono N."/>
            <person name="Aoyama T."/>
            <person name="Ambrose B.A."/>
            <person name="Ashton N.W."/>
            <person name="Axtell M.J."/>
            <person name="Barker E."/>
            <person name="Barker M.S."/>
            <person name="Bennetzen J.L."/>
            <person name="Bonawitz N.D."/>
            <person name="Chapple C."/>
            <person name="Cheng C."/>
            <person name="Correa L.G."/>
            <person name="Dacre M."/>
            <person name="DeBarry J."/>
            <person name="Dreyer I."/>
            <person name="Elias M."/>
            <person name="Engstrom E.M."/>
            <person name="Estelle M."/>
            <person name="Feng L."/>
            <person name="Finet C."/>
            <person name="Floyd S.K."/>
            <person name="Frommer W.B."/>
            <person name="Fujita T."/>
            <person name="Gramzow L."/>
            <person name="Gutensohn M."/>
            <person name="Harholt J."/>
            <person name="Hattori M."/>
            <person name="Heyl A."/>
            <person name="Hirai T."/>
            <person name="Hiwatashi Y."/>
            <person name="Ishikawa M."/>
            <person name="Iwata M."/>
            <person name="Karol K.G."/>
            <person name="Koehler B."/>
            <person name="Kolukisaoglu U."/>
            <person name="Kubo M."/>
            <person name="Kurata T."/>
            <person name="Lalonde S."/>
            <person name="Li K."/>
            <person name="Li Y."/>
            <person name="Litt A."/>
            <person name="Lyons E."/>
            <person name="Manning G."/>
            <person name="Maruyama T."/>
            <person name="Michael T.P."/>
            <person name="Mikami K."/>
            <person name="Miyazaki S."/>
            <person name="Morinaga S."/>
            <person name="Murata T."/>
            <person name="Mueller-Roeber B."/>
            <person name="Nelson D.R."/>
            <person name="Obara M."/>
            <person name="Oguri Y."/>
            <person name="Olmstead R.G."/>
            <person name="Onodera N."/>
            <person name="Petersen B.L."/>
            <person name="Pils B."/>
            <person name="Prigge M."/>
            <person name="Rensing S.A."/>
            <person name="Riano-Pachon D.M."/>
            <person name="Roberts A.W."/>
            <person name="Sato Y."/>
            <person name="Scheller H.V."/>
            <person name="Schulz B."/>
            <person name="Schulz C."/>
            <person name="Shakirov E.V."/>
            <person name="Shibagaki N."/>
            <person name="Shinohara N."/>
            <person name="Shippen D.E."/>
            <person name="Soerensen I."/>
            <person name="Sotooka R."/>
            <person name="Sugimoto N."/>
            <person name="Sugita M."/>
            <person name="Sumikawa N."/>
            <person name="Tanurdzic M."/>
            <person name="Theissen G."/>
            <person name="Ulvskov P."/>
            <person name="Wakazuki S."/>
            <person name="Weng J.K."/>
            <person name="Willats W.W."/>
            <person name="Wipf D."/>
            <person name="Wolf P.G."/>
            <person name="Yang L."/>
            <person name="Zimmer A.D."/>
            <person name="Zhu Q."/>
            <person name="Mitros T."/>
            <person name="Hellsten U."/>
            <person name="Loque D."/>
            <person name="Otillar R."/>
            <person name="Salamov A."/>
            <person name="Schmutz J."/>
            <person name="Shapiro H."/>
            <person name="Lindquist E."/>
            <person name="Lucas S."/>
            <person name="Rokhsar D."/>
            <person name="Grigoriev I.V."/>
        </authorList>
    </citation>
    <scope>NUCLEOTIDE SEQUENCE [LARGE SCALE GENOMIC DNA]</scope>
</reference>
<keyword evidence="3" id="KW-0238">DNA-binding</keyword>
<dbReference type="GO" id="GO:0006351">
    <property type="term" value="P:DNA-templated transcription"/>
    <property type="evidence" value="ECO:0007669"/>
    <property type="project" value="InterPro"/>
</dbReference>
<evidence type="ECO:0000256" key="3">
    <source>
        <dbReference type="ARBA" id="ARBA00023125"/>
    </source>
</evidence>
<dbReference type="STRING" id="88036.D8QVU3"/>
<dbReference type="AlphaFoldDB" id="D8QVU3"/>
<dbReference type="PANTHER" id="PTHR45693:SF68">
    <property type="entry name" value="BZIP DOMAIN-CONTAINING PROTEIN"/>
    <property type="match status" value="1"/>
</dbReference>
<dbReference type="InParanoid" id="D8QVU3"/>
<feature type="compositionally biased region" description="Polar residues" evidence="6">
    <location>
        <begin position="25"/>
        <end position="42"/>
    </location>
</feature>
<dbReference type="EMBL" id="GL377567">
    <property type="protein sequence ID" value="EFJ36117.1"/>
    <property type="molecule type" value="Genomic_DNA"/>
</dbReference>
<evidence type="ECO:0000256" key="4">
    <source>
        <dbReference type="ARBA" id="ARBA00023163"/>
    </source>
</evidence>
<evidence type="ECO:0000313" key="9">
    <source>
        <dbReference type="Proteomes" id="UP000001514"/>
    </source>
</evidence>
<feature type="compositionally biased region" description="Polar residues" evidence="6">
    <location>
        <begin position="80"/>
        <end position="89"/>
    </location>
</feature>